<evidence type="ECO:0000256" key="2">
    <source>
        <dbReference type="ARBA" id="ARBA00009557"/>
    </source>
</evidence>
<accession>A0A7R9FX35</accession>
<evidence type="ECO:0000256" key="6">
    <source>
        <dbReference type="ARBA" id="ARBA00023212"/>
    </source>
</evidence>
<organism evidence="10">
    <name type="scientific">Timema shepardi</name>
    <name type="common">Walking stick</name>
    <dbReference type="NCBI Taxonomy" id="629360"/>
    <lineage>
        <taxon>Eukaryota</taxon>
        <taxon>Metazoa</taxon>
        <taxon>Ecdysozoa</taxon>
        <taxon>Arthropoda</taxon>
        <taxon>Hexapoda</taxon>
        <taxon>Insecta</taxon>
        <taxon>Pterygota</taxon>
        <taxon>Neoptera</taxon>
        <taxon>Polyneoptera</taxon>
        <taxon>Phasmatodea</taxon>
        <taxon>Timematodea</taxon>
        <taxon>Timematoidea</taxon>
        <taxon>Timematidae</taxon>
        <taxon>Timema</taxon>
    </lineage>
</organism>
<protein>
    <recommendedName>
        <fullName evidence="9">ADF-H domain-containing protein</fullName>
    </recommendedName>
</protein>
<keyword evidence="4" id="KW-0677">Repeat</keyword>
<dbReference type="InterPro" id="IPR029006">
    <property type="entry name" value="ADF-H/Gelsolin-like_dom_sf"/>
</dbReference>
<evidence type="ECO:0000313" key="10">
    <source>
        <dbReference type="EMBL" id="CAD7258666.1"/>
    </source>
</evidence>
<feature type="region of interest" description="Disordered" evidence="8">
    <location>
        <begin position="664"/>
        <end position="693"/>
    </location>
</feature>
<dbReference type="Gene3D" id="3.40.20.10">
    <property type="entry name" value="Severin"/>
    <property type="match status" value="2"/>
</dbReference>
<dbReference type="Pfam" id="PF00241">
    <property type="entry name" value="Cofilin_ADF"/>
    <property type="match status" value="2"/>
</dbReference>
<feature type="region of interest" description="Disordered" evidence="8">
    <location>
        <begin position="85"/>
        <end position="150"/>
    </location>
</feature>
<feature type="compositionally biased region" description="Polar residues" evidence="8">
    <location>
        <begin position="104"/>
        <end position="117"/>
    </location>
</feature>
<dbReference type="GO" id="GO:0030016">
    <property type="term" value="C:myofibril"/>
    <property type="evidence" value="ECO:0007669"/>
    <property type="project" value="TreeGrafter"/>
</dbReference>
<dbReference type="PANTHER" id="PTHR13759">
    <property type="entry name" value="TWINFILIN"/>
    <property type="match status" value="1"/>
</dbReference>
<dbReference type="SUPFAM" id="SSF55753">
    <property type="entry name" value="Actin depolymerizing proteins"/>
    <property type="match status" value="2"/>
</dbReference>
<comment type="subcellular location">
    <subcellularLocation>
        <location evidence="1">Cytoplasm</location>
        <location evidence="1">Cytoskeleton</location>
    </subcellularLocation>
</comment>
<keyword evidence="3" id="KW-0963">Cytoplasm</keyword>
<evidence type="ECO:0000256" key="4">
    <source>
        <dbReference type="ARBA" id="ARBA00022737"/>
    </source>
</evidence>
<evidence type="ECO:0000256" key="7">
    <source>
        <dbReference type="ARBA" id="ARBA00038532"/>
    </source>
</evidence>
<feature type="domain" description="ADF-H" evidence="9">
    <location>
        <begin position="523"/>
        <end position="659"/>
    </location>
</feature>
<dbReference type="InterPro" id="IPR028458">
    <property type="entry name" value="Twinfilin"/>
</dbReference>
<dbReference type="InterPro" id="IPR002108">
    <property type="entry name" value="ADF-H"/>
</dbReference>
<reference evidence="10" key="1">
    <citation type="submission" date="2020-11" db="EMBL/GenBank/DDBJ databases">
        <authorList>
            <person name="Tran Van P."/>
        </authorList>
    </citation>
    <scope>NUCLEOTIDE SEQUENCE</scope>
</reference>
<dbReference type="GO" id="GO:0010591">
    <property type="term" value="P:regulation of lamellipodium assembly"/>
    <property type="evidence" value="ECO:0007669"/>
    <property type="project" value="TreeGrafter"/>
</dbReference>
<comment type="similarity">
    <text evidence="2">Belongs to the actin-binding proteins ADF family. Twinfilin subfamily.</text>
</comment>
<dbReference type="GO" id="GO:0010976">
    <property type="term" value="P:positive regulation of neuron projection development"/>
    <property type="evidence" value="ECO:0007669"/>
    <property type="project" value="TreeGrafter"/>
</dbReference>
<evidence type="ECO:0000259" key="9">
    <source>
        <dbReference type="PROSITE" id="PS51263"/>
    </source>
</evidence>
<evidence type="ECO:0000256" key="3">
    <source>
        <dbReference type="ARBA" id="ARBA00022490"/>
    </source>
</evidence>
<proteinExistence type="inferred from homology"/>
<dbReference type="GO" id="GO:0030042">
    <property type="term" value="P:actin filament depolymerization"/>
    <property type="evidence" value="ECO:0007669"/>
    <property type="project" value="TreeGrafter"/>
</dbReference>
<dbReference type="EMBL" id="OC000922">
    <property type="protein sequence ID" value="CAD7258666.1"/>
    <property type="molecule type" value="Genomic_DNA"/>
</dbReference>
<comment type="subunit">
    <text evidence="7">Interacts with G-actin; ADP-actin form.</text>
</comment>
<evidence type="ECO:0000256" key="8">
    <source>
        <dbReference type="SAM" id="MobiDB-lite"/>
    </source>
</evidence>
<name>A0A7R9FX35_TIMSH</name>
<dbReference type="FunFam" id="3.40.20.10:FF:000007">
    <property type="entry name" value="Twinfilin-1 isoform 1"/>
    <property type="match status" value="1"/>
</dbReference>
<keyword evidence="5" id="KW-0009">Actin-binding</keyword>
<dbReference type="GO" id="GO:0051016">
    <property type="term" value="P:barbed-end actin filament capping"/>
    <property type="evidence" value="ECO:0007669"/>
    <property type="project" value="TreeGrafter"/>
</dbReference>
<dbReference type="GO" id="GO:0005884">
    <property type="term" value="C:actin filament"/>
    <property type="evidence" value="ECO:0007669"/>
    <property type="project" value="TreeGrafter"/>
</dbReference>
<keyword evidence="6" id="KW-0206">Cytoskeleton</keyword>
<dbReference type="GO" id="GO:0051015">
    <property type="term" value="F:actin filament binding"/>
    <property type="evidence" value="ECO:0007669"/>
    <property type="project" value="TreeGrafter"/>
</dbReference>
<dbReference type="GO" id="GO:0003785">
    <property type="term" value="F:actin monomer binding"/>
    <property type="evidence" value="ECO:0007669"/>
    <property type="project" value="TreeGrafter"/>
</dbReference>
<feature type="domain" description="ADF-H" evidence="9">
    <location>
        <begin position="357"/>
        <end position="485"/>
    </location>
</feature>
<dbReference type="SMART" id="SM00102">
    <property type="entry name" value="ADF"/>
    <property type="match status" value="2"/>
</dbReference>
<dbReference type="CDD" id="cd11284">
    <property type="entry name" value="ADF_Twf-C_like"/>
    <property type="match status" value="1"/>
</dbReference>
<dbReference type="PANTHER" id="PTHR13759:SF1">
    <property type="entry name" value="TWINFILIN"/>
    <property type="match status" value="1"/>
</dbReference>
<dbReference type="AlphaFoldDB" id="A0A7R9FX35"/>
<sequence>MTGVSCVNAIDSSSRASRAVCKNVKKCVNNHAVQLRASDYSRPKEAVCEGIKTVACKDILPGDVARPHFAPGWHRFVPPWQPWRQAEQGGRRQGWGDGTEDPASWQQRPAVKSSQQRGAYGETPAGATRPDGPTCDASSPEREDNPGMPEVDYLPGKFYARWYAQMMKKKNLILSPSLAEPCRKDKKNCTSVCLVEEWKVSLQTVGIKPQIKVMSGKVQYTVHFEQRLRLNCRLHDLEIWKVEEENNINQYLTLLVVAETSVQAFDEEQAVAITEANAAISCSSVSADLAYVSCDYQKTTMKVQAFDEEQAVAITEANAAISCSSVSADLAYVQSNFGNLLGTIRVLEERDLPLVKAVKIMRGLEENLKQASGSVGTAIVDQFNRVLQLNPGWKAFIVKNPDILSIIWFTDQTTCTAILDSKNTSGYEWLFISWSPDNSPIRQKMLYASTKATLKQEFGSGQIKDELHGTSLDDVTLSGFRRHMRAAGAPAPLTLAEEELAELRRTEINTSVGIDTRQHTLSGVSFPLTDEAWQAIEELADKVIDYVQLRIDLEEERIHLSDKDNVSVNRLLDKVPSDCARYHLYNFKHTHEGDYLESVVFIYSMPGYSCSIKERMLYSSCKVPLTVTIETQIGVPLVKKLEIDSGEELTEAFLQDEIHPKKNLHRPKFAKPKGPPNRGAKRLTKNQNDTNLQ</sequence>
<evidence type="ECO:0000256" key="1">
    <source>
        <dbReference type="ARBA" id="ARBA00004245"/>
    </source>
</evidence>
<gene>
    <name evidence="10" type="ORF">TSIB3V08_LOCUS2891</name>
</gene>
<evidence type="ECO:0000256" key="5">
    <source>
        <dbReference type="ARBA" id="ARBA00023203"/>
    </source>
</evidence>
<dbReference type="CDD" id="cd11285">
    <property type="entry name" value="ADF_Twf-N_like"/>
    <property type="match status" value="1"/>
</dbReference>
<dbReference type="PROSITE" id="PS51263">
    <property type="entry name" value="ADF_H"/>
    <property type="match status" value="2"/>
</dbReference>